<feature type="domain" description="RRM" evidence="3">
    <location>
        <begin position="27"/>
        <end position="128"/>
    </location>
</feature>
<dbReference type="InterPro" id="IPR000504">
    <property type="entry name" value="RRM_dom"/>
</dbReference>
<evidence type="ECO:0000256" key="2">
    <source>
        <dbReference type="SAM" id="MobiDB-lite"/>
    </source>
</evidence>
<proteinExistence type="predicted"/>
<dbReference type="AlphaFoldDB" id="A0A9W8CTC3"/>
<dbReference type="CDD" id="cd00590">
    <property type="entry name" value="RRM_SF"/>
    <property type="match status" value="1"/>
</dbReference>
<evidence type="ECO:0000313" key="4">
    <source>
        <dbReference type="EMBL" id="KAJ1725560.1"/>
    </source>
</evidence>
<dbReference type="EMBL" id="JANBOJ010000003">
    <property type="protein sequence ID" value="KAJ1725560.1"/>
    <property type="molecule type" value="Genomic_DNA"/>
</dbReference>
<comment type="caution">
    <text evidence="4">The sequence shown here is derived from an EMBL/GenBank/DDBJ whole genome shotgun (WGS) entry which is preliminary data.</text>
</comment>
<dbReference type="Gene3D" id="3.30.70.330">
    <property type="match status" value="1"/>
</dbReference>
<dbReference type="InterPro" id="IPR012677">
    <property type="entry name" value="Nucleotide-bd_a/b_plait_sf"/>
</dbReference>
<name>A0A9W8CTC3_9FUNG</name>
<keyword evidence="1" id="KW-0694">RNA-binding</keyword>
<gene>
    <name evidence="4" type="ORF">LPJ53_000230</name>
</gene>
<sequence>MFRNTLARATAFKRLAQTQQARNLASCTMYVRNLPIDFDEAKLKPYVEEFGPIYQVNFTQKRAGDRYSIAFVRFFGGDLPATVEELAACPDPTPEEVAEVTKRCTEAINALDGQVINGHNVNAAFGMKNSPDSIQFNARITLRKANDPEFAKSLEQKQQAIREGRTGSGSNDVYQQGYKNGFKDGFEAAKNEIKV</sequence>
<dbReference type="GO" id="GO:0003723">
    <property type="term" value="F:RNA binding"/>
    <property type="evidence" value="ECO:0007669"/>
    <property type="project" value="UniProtKB-UniRule"/>
</dbReference>
<evidence type="ECO:0000313" key="5">
    <source>
        <dbReference type="Proteomes" id="UP001149813"/>
    </source>
</evidence>
<feature type="compositionally biased region" description="Basic and acidic residues" evidence="2">
    <location>
        <begin position="156"/>
        <end position="165"/>
    </location>
</feature>
<evidence type="ECO:0000256" key="1">
    <source>
        <dbReference type="PROSITE-ProRule" id="PRU00176"/>
    </source>
</evidence>
<reference evidence="4" key="1">
    <citation type="submission" date="2022-07" db="EMBL/GenBank/DDBJ databases">
        <title>Phylogenomic reconstructions and comparative analyses of Kickxellomycotina fungi.</title>
        <authorList>
            <person name="Reynolds N.K."/>
            <person name="Stajich J.E."/>
            <person name="Barry K."/>
            <person name="Grigoriev I.V."/>
            <person name="Crous P."/>
            <person name="Smith M.E."/>
        </authorList>
    </citation>
    <scope>NUCLEOTIDE SEQUENCE</scope>
    <source>
        <strain evidence="4">NBRC 32514</strain>
    </source>
</reference>
<dbReference type="OrthoDB" id="1049195at2759"/>
<dbReference type="PROSITE" id="PS50102">
    <property type="entry name" value="RRM"/>
    <property type="match status" value="1"/>
</dbReference>
<dbReference type="Pfam" id="PF00076">
    <property type="entry name" value="RRM_1"/>
    <property type="match status" value="1"/>
</dbReference>
<dbReference type="InterPro" id="IPR035979">
    <property type="entry name" value="RBD_domain_sf"/>
</dbReference>
<organism evidence="4 5">
    <name type="scientific">Coemansia erecta</name>
    <dbReference type="NCBI Taxonomy" id="147472"/>
    <lineage>
        <taxon>Eukaryota</taxon>
        <taxon>Fungi</taxon>
        <taxon>Fungi incertae sedis</taxon>
        <taxon>Zoopagomycota</taxon>
        <taxon>Kickxellomycotina</taxon>
        <taxon>Kickxellomycetes</taxon>
        <taxon>Kickxellales</taxon>
        <taxon>Kickxellaceae</taxon>
        <taxon>Coemansia</taxon>
    </lineage>
</organism>
<accession>A0A9W8CTC3</accession>
<protein>
    <recommendedName>
        <fullName evidence="3">RRM domain-containing protein</fullName>
    </recommendedName>
</protein>
<dbReference type="Proteomes" id="UP001149813">
    <property type="component" value="Unassembled WGS sequence"/>
</dbReference>
<dbReference type="SUPFAM" id="SSF54928">
    <property type="entry name" value="RNA-binding domain, RBD"/>
    <property type="match status" value="1"/>
</dbReference>
<keyword evidence="5" id="KW-1185">Reference proteome</keyword>
<evidence type="ECO:0000259" key="3">
    <source>
        <dbReference type="PROSITE" id="PS50102"/>
    </source>
</evidence>
<feature type="region of interest" description="Disordered" evidence="2">
    <location>
        <begin position="156"/>
        <end position="176"/>
    </location>
</feature>